<accession>G5SNW2</accession>
<evidence type="ECO:0000313" key="2">
    <source>
        <dbReference type="Proteomes" id="UP000003598"/>
    </source>
</evidence>
<sequence length="53" mass="5922">MRQGWKHGVPLSKNLGQLEVVGVEKGVLPESVIPCMLPPKGFEKTSFIFQDIR</sequence>
<organism evidence="1 2">
    <name type="scientific">Paraprevotella clara YIT 11840</name>
    <dbReference type="NCBI Taxonomy" id="762968"/>
    <lineage>
        <taxon>Bacteria</taxon>
        <taxon>Pseudomonadati</taxon>
        <taxon>Bacteroidota</taxon>
        <taxon>Bacteroidia</taxon>
        <taxon>Bacteroidales</taxon>
        <taxon>Prevotellaceae</taxon>
        <taxon>Paraprevotella</taxon>
    </lineage>
</organism>
<gene>
    <name evidence="1" type="ORF">HMPREF9441_01125</name>
</gene>
<dbReference type="Proteomes" id="UP000003598">
    <property type="component" value="Unassembled WGS sequence"/>
</dbReference>
<proteinExistence type="predicted"/>
<dbReference type="AlphaFoldDB" id="G5SNW2"/>
<keyword evidence="2" id="KW-1185">Reference proteome</keyword>
<name>G5SNW2_9BACT</name>
<evidence type="ECO:0000313" key="1">
    <source>
        <dbReference type="EMBL" id="EHH01077.1"/>
    </source>
</evidence>
<dbReference type="EMBL" id="AFFY01000016">
    <property type="protein sequence ID" value="EHH01077.1"/>
    <property type="molecule type" value="Genomic_DNA"/>
</dbReference>
<comment type="caution">
    <text evidence="1">The sequence shown here is derived from an EMBL/GenBank/DDBJ whole genome shotgun (WGS) entry which is preliminary data.</text>
</comment>
<protein>
    <submittedName>
        <fullName evidence="1">Uncharacterized protein</fullName>
    </submittedName>
</protein>
<dbReference type="STRING" id="762968.HMPREF9441_01125"/>
<reference evidence="1 2" key="1">
    <citation type="submission" date="2011-03" db="EMBL/GenBank/DDBJ databases">
        <authorList>
            <person name="Weinstock G."/>
            <person name="Sodergren E."/>
            <person name="Clifton S."/>
            <person name="Fulton L."/>
            <person name="Fulton B."/>
            <person name="Courtney L."/>
            <person name="Fronick C."/>
            <person name="Harrison M."/>
            <person name="Strong C."/>
            <person name="Farmer C."/>
            <person name="Delahaunty K."/>
            <person name="Markovic C."/>
            <person name="Hall O."/>
            <person name="Minx P."/>
            <person name="Tomlinson C."/>
            <person name="Mitreva M."/>
            <person name="Hou S."/>
            <person name="Chen J."/>
            <person name="Wollam A."/>
            <person name="Pepin K.H."/>
            <person name="Johnson M."/>
            <person name="Bhonagiri V."/>
            <person name="Zhang X."/>
            <person name="Suruliraj S."/>
            <person name="Warren W."/>
            <person name="Chinwalla A."/>
            <person name="Mardis E.R."/>
            <person name="Wilson R.K."/>
        </authorList>
    </citation>
    <scope>NUCLEOTIDE SEQUENCE [LARGE SCALE GENOMIC DNA]</scope>
    <source>
        <strain evidence="1 2">YIT 11840</strain>
    </source>
</reference>
<dbReference type="HOGENOM" id="CLU_3064373_0_0_10"/>